<proteinExistence type="predicted"/>
<feature type="coiled-coil region" evidence="1">
    <location>
        <begin position="66"/>
        <end position="170"/>
    </location>
</feature>
<dbReference type="Proteomes" id="UP001234178">
    <property type="component" value="Unassembled WGS sequence"/>
</dbReference>
<dbReference type="EMBL" id="JAOYFB010000038">
    <property type="protein sequence ID" value="KAK4027331.1"/>
    <property type="molecule type" value="Genomic_DNA"/>
</dbReference>
<accession>A0ABR0AQD3</accession>
<evidence type="ECO:0000256" key="2">
    <source>
        <dbReference type="SAM" id="MobiDB-lite"/>
    </source>
</evidence>
<gene>
    <name evidence="3" type="ORF">OUZ56_016341</name>
</gene>
<sequence>MPNSLCKLTVVDLAVNRNLPGSSNPSQQQQPHPGRRSSRMQPSLRLTVNHRKQTLKVTDGVTAGTIANATKTLKDDKIAQEQLQENNETLKNFLEKAKSRINDLEHSLETTLATENQLQNLLKRKEAVETEGQEIVNKRKVQKTTLIQKLNTAENQIKQVSETAEQLQKEIKVLAD</sequence>
<feature type="region of interest" description="Disordered" evidence="2">
    <location>
        <begin position="17"/>
        <end position="43"/>
    </location>
</feature>
<protein>
    <submittedName>
        <fullName evidence="3">Uncharacterized protein</fullName>
    </submittedName>
</protein>
<evidence type="ECO:0000256" key="1">
    <source>
        <dbReference type="SAM" id="Coils"/>
    </source>
</evidence>
<evidence type="ECO:0000313" key="3">
    <source>
        <dbReference type="EMBL" id="KAK4027331.1"/>
    </source>
</evidence>
<reference evidence="3 4" key="1">
    <citation type="journal article" date="2023" name="Nucleic Acids Res.">
        <title>The hologenome of Daphnia magna reveals possible DNA methylation and microbiome-mediated evolution of the host genome.</title>
        <authorList>
            <person name="Chaturvedi A."/>
            <person name="Li X."/>
            <person name="Dhandapani V."/>
            <person name="Marshall H."/>
            <person name="Kissane S."/>
            <person name="Cuenca-Cambronero M."/>
            <person name="Asole G."/>
            <person name="Calvet F."/>
            <person name="Ruiz-Romero M."/>
            <person name="Marangio P."/>
            <person name="Guigo R."/>
            <person name="Rago D."/>
            <person name="Mirbahai L."/>
            <person name="Eastwood N."/>
            <person name="Colbourne J.K."/>
            <person name="Zhou J."/>
            <person name="Mallon E."/>
            <person name="Orsini L."/>
        </authorList>
    </citation>
    <scope>NUCLEOTIDE SEQUENCE [LARGE SCALE GENOMIC DNA]</scope>
    <source>
        <strain evidence="3">LRV0_1</strain>
    </source>
</reference>
<keyword evidence="1" id="KW-0175">Coiled coil</keyword>
<name>A0ABR0AQD3_9CRUS</name>
<organism evidence="3 4">
    <name type="scientific">Daphnia magna</name>
    <dbReference type="NCBI Taxonomy" id="35525"/>
    <lineage>
        <taxon>Eukaryota</taxon>
        <taxon>Metazoa</taxon>
        <taxon>Ecdysozoa</taxon>
        <taxon>Arthropoda</taxon>
        <taxon>Crustacea</taxon>
        <taxon>Branchiopoda</taxon>
        <taxon>Diplostraca</taxon>
        <taxon>Cladocera</taxon>
        <taxon>Anomopoda</taxon>
        <taxon>Daphniidae</taxon>
        <taxon>Daphnia</taxon>
    </lineage>
</organism>
<comment type="caution">
    <text evidence="3">The sequence shown here is derived from an EMBL/GenBank/DDBJ whole genome shotgun (WGS) entry which is preliminary data.</text>
</comment>
<feature type="compositionally biased region" description="Low complexity" evidence="2">
    <location>
        <begin position="20"/>
        <end position="32"/>
    </location>
</feature>
<keyword evidence="4" id="KW-1185">Reference proteome</keyword>
<evidence type="ECO:0000313" key="4">
    <source>
        <dbReference type="Proteomes" id="UP001234178"/>
    </source>
</evidence>